<sequence>MAATTTTTTYQPPTSPTHLHDIPDVILSNILASIQDTRTRNSFSLVCTKWLLLDRSTRTSLTLRGNFRGTFMVPSCFRSITYLDLSLLSPWGHSLFPDSSSQDSLLLSQFLRIAFPCVTSLVLYSRTPSTLQFLSPQWPNLRHIKLIRWHQRCQSPIGSDFFDLFENCTSLTSLDLSHFYCWTEDLPVALESYSSIATSLTYLNLLTVPSPEGFKSQELITISTACPNLRDFLVACMFDPRYIDFIGDEALGALASNCPKLVNLHLADTSSLSNKRGDPDDEGYTSEDAKISLATLEELFKGLPLLEELVLDVCHNVRDSGVMLEVLNNKCPRLKSLKLGQFHGICRPGDSKIEGVAVCKGLEMLTIKNSADLTDSNLMVIALGCPRLANMGMPLNSGQMDSDFDLNELDYGAGVSSEMYESDDLCFPTATKWNADCYDTRKNKKCKYSSHSQSNGNGISDKSWDQLQYLSLWFAVGDLLSTLPLYGLEICPVLEEIQIKVEGDCRSRPPRPNDQSFGLICLARYPQLSKMKLDCGDALGYSLTAPSGQMDLSPWERFYLMGISHLNLNELDYWPPQDKDVNQRCLSLPAVGLLSECVTLKETFRPWNCT</sequence>
<evidence type="ECO:0000259" key="1">
    <source>
        <dbReference type="Pfam" id="PF18511"/>
    </source>
</evidence>
<dbReference type="OrthoDB" id="550575at2759"/>
<dbReference type="GO" id="GO:0005634">
    <property type="term" value="C:nucleus"/>
    <property type="evidence" value="ECO:0007669"/>
    <property type="project" value="TreeGrafter"/>
</dbReference>
<dbReference type="EMBL" id="JABWDY010003658">
    <property type="protein sequence ID" value="KAF5205778.1"/>
    <property type="molecule type" value="Genomic_DNA"/>
</dbReference>
<protein>
    <submittedName>
        <fullName evidence="2">F-box/LRR-repeat MAX2-like protein</fullName>
    </submittedName>
</protein>
<dbReference type="PANTHER" id="PTHR13318">
    <property type="entry name" value="PARTNER OF PAIRED, ISOFORM B-RELATED"/>
    <property type="match status" value="1"/>
</dbReference>
<dbReference type="InterPro" id="IPR041567">
    <property type="entry name" value="COI1_F-box"/>
</dbReference>
<gene>
    <name evidence="2" type="ORF">FRX31_004639</name>
</gene>
<organism evidence="2 3">
    <name type="scientific">Thalictrum thalictroides</name>
    <name type="common">Rue-anemone</name>
    <name type="synonym">Anemone thalictroides</name>
    <dbReference type="NCBI Taxonomy" id="46969"/>
    <lineage>
        <taxon>Eukaryota</taxon>
        <taxon>Viridiplantae</taxon>
        <taxon>Streptophyta</taxon>
        <taxon>Embryophyta</taxon>
        <taxon>Tracheophyta</taxon>
        <taxon>Spermatophyta</taxon>
        <taxon>Magnoliopsida</taxon>
        <taxon>Ranunculales</taxon>
        <taxon>Ranunculaceae</taxon>
        <taxon>Thalictroideae</taxon>
        <taxon>Thalictrum</taxon>
    </lineage>
</organism>
<dbReference type="CDD" id="cd22159">
    <property type="entry name" value="F-box_AtTIR1-like"/>
    <property type="match status" value="1"/>
</dbReference>
<dbReference type="SUPFAM" id="SSF52047">
    <property type="entry name" value="RNI-like"/>
    <property type="match status" value="1"/>
</dbReference>
<dbReference type="FunFam" id="1.20.1280.50:FF:000023">
    <property type="entry name" value="F-box/LRR-repeat protein 4"/>
    <property type="match status" value="1"/>
</dbReference>
<evidence type="ECO:0000313" key="2">
    <source>
        <dbReference type="EMBL" id="KAF5205778.1"/>
    </source>
</evidence>
<reference evidence="2 3" key="1">
    <citation type="submission" date="2020-06" db="EMBL/GenBank/DDBJ databases">
        <title>Transcriptomic and genomic resources for Thalictrum thalictroides and T. hernandezii: Facilitating candidate gene discovery in an emerging model plant lineage.</title>
        <authorList>
            <person name="Arias T."/>
            <person name="Riano-Pachon D.M."/>
            <person name="Di Stilio V.S."/>
        </authorList>
    </citation>
    <scope>NUCLEOTIDE SEQUENCE [LARGE SCALE GENOMIC DNA]</scope>
    <source>
        <strain evidence="3">cv. WT478/WT964</strain>
        <tissue evidence="2">Leaves</tissue>
    </source>
</reference>
<keyword evidence="3" id="KW-1185">Reference proteome</keyword>
<name>A0A7J6XA21_THATH</name>
<dbReference type="GO" id="GO:0019005">
    <property type="term" value="C:SCF ubiquitin ligase complex"/>
    <property type="evidence" value="ECO:0007669"/>
    <property type="project" value="TreeGrafter"/>
</dbReference>
<comment type="caution">
    <text evidence="2">The sequence shown here is derived from an EMBL/GenBank/DDBJ whole genome shotgun (WGS) entry which is preliminary data.</text>
</comment>
<dbReference type="GO" id="GO:0031146">
    <property type="term" value="P:SCF-dependent proteasomal ubiquitin-dependent protein catabolic process"/>
    <property type="evidence" value="ECO:0007669"/>
    <property type="project" value="TreeGrafter"/>
</dbReference>
<dbReference type="PANTHER" id="PTHR13318:SF148">
    <property type="entry name" value="F-BOX PROTEIN MAX2"/>
    <property type="match status" value="1"/>
</dbReference>
<dbReference type="Gene3D" id="1.20.1280.50">
    <property type="match status" value="1"/>
</dbReference>
<dbReference type="AlphaFoldDB" id="A0A7J6XA21"/>
<proteinExistence type="predicted"/>
<evidence type="ECO:0000313" key="3">
    <source>
        <dbReference type="Proteomes" id="UP000554482"/>
    </source>
</evidence>
<accession>A0A7J6XA21</accession>
<feature type="domain" description="COI1 F-box" evidence="1">
    <location>
        <begin position="22"/>
        <end position="59"/>
    </location>
</feature>
<dbReference type="Proteomes" id="UP000554482">
    <property type="component" value="Unassembled WGS sequence"/>
</dbReference>
<dbReference type="Gene3D" id="3.80.10.10">
    <property type="entry name" value="Ribonuclease Inhibitor"/>
    <property type="match status" value="1"/>
</dbReference>
<dbReference type="Pfam" id="PF18511">
    <property type="entry name" value="F-box_5"/>
    <property type="match status" value="1"/>
</dbReference>
<dbReference type="InterPro" id="IPR032675">
    <property type="entry name" value="LRR_dom_sf"/>
</dbReference>